<dbReference type="Pfam" id="PF02870">
    <property type="entry name" value="Methyltransf_1N"/>
    <property type="match status" value="1"/>
</dbReference>
<evidence type="ECO:0000313" key="13">
    <source>
        <dbReference type="Proteomes" id="UP001499978"/>
    </source>
</evidence>
<comment type="catalytic activity">
    <reaction evidence="1 8">
        <text>a 4-O-methyl-thymidine in DNA + L-cysteinyl-[protein] = a thymidine in DNA + S-methyl-L-cysteinyl-[protein]</text>
        <dbReference type="Rhea" id="RHEA:53428"/>
        <dbReference type="Rhea" id="RHEA-COMP:10131"/>
        <dbReference type="Rhea" id="RHEA-COMP:10132"/>
        <dbReference type="Rhea" id="RHEA-COMP:13555"/>
        <dbReference type="Rhea" id="RHEA-COMP:13556"/>
        <dbReference type="ChEBI" id="CHEBI:29950"/>
        <dbReference type="ChEBI" id="CHEBI:82612"/>
        <dbReference type="ChEBI" id="CHEBI:137386"/>
        <dbReference type="ChEBI" id="CHEBI:137387"/>
        <dbReference type="EC" id="2.1.1.63"/>
    </reaction>
</comment>
<dbReference type="PROSITE" id="PS00374">
    <property type="entry name" value="MGMT"/>
    <property type="match status" value="1"/>
</dbReference>
<dbReference type="NCBIfam" id="TIGR00589">
    <property type="entry name" value="ogt"/>
    <property type="match status" value="1"/>
</dbReference>
<keyword evidence="3 8" id="KW-0489">Methyltransferase</keyword>
<dbReference type="InterPro" id="IPR014048">
    <property type="entry name" value="MethylDNA_cys_MeTrfase_DNA-bd"/>
</dbReference>
<feature type="region of interest" description="Disordered" evidence="9">
    <location>
        <begin position="34"/>
        <end position="55"/>
    </location>
</feature>
<dbReference type="SUPFAM" id="SSF46767">
    <property type="entry name" value="Methylated DNA-protein cysteine methyltransferase, C-terminal domain"/>
    <property type="match status" value="1"/>
</dbReference>
<dbReference type="RefSeq" id="WP_344166475.1">
    <property type="nucleotide sequence ID" value="NZ_BAAARY010000001.1"/>
</dbReference>
<comment type="catalytic activity">
    <reaction evidence="7 8">
        <text>a 6-O-methyl-2'-deoxyguanosine in DNA + L-cysteinyl-[protein] = S-methyl-L-cysteinyl-[protein] + a 2'-deoxyguanosine in DNA</text>
        <dbReference type="Rhea" id="RHEA:24000"/>
        <dbReference type="Rhea" id="RHEA-COMP:10131"/>
        <dbReference type="Rhea" id="RHEA-COMP:10132"/>
        <dbReference type="Rhea" id="RHEA-COMP:11367"/>
        <dbReference type="Rhea" id="RHEA-COMP:11368"/>
        <dbReference type="ChEBI" id="CHEBI:29950"/>
        <dbReference type="ChEBI" id="CHEBI:82612"/>
        <dbReference type="ChEBI" id="CHEBI:85445"/>
        <dbReference type="ChEBI" id="CHEBI:85448"/>
        <dbReference type="EC" id="2.1.1.63"/>
    </reaction>
</comment>
<feature type="active site" description="Nucleophile; methyl group acceptor" evidence="8">
    <location>
        <position position="144"/>
    </location>
</feature>
<feature type="domain" description="Methylguanine DNA methyltransferase ribonuclease-like" evidence="11">
    <location>
        <begin position="6"/>
        <end position="89"/>
    </location>
</feature>
<comment type="similarity">
    <text evidence="8">Belongs to the MGMT family.</text>
</comment>
<evidence type="ECO:0000256" key="9">
    <source>
        <dbReference type="SAM" id="MobiDB-lite"/>
    </source>
</evidence>
<dbReference type="Gene3D" id="1.10.10.10">
    <property type="entry name" value="Winged helix-like DNA-binding domain superfamily/Winged helix DNA-binding domain"/>
    <property type="match status" value="1"/>
</dbReference>
<evidence type="ECO:0000256" key="2">
    <source>
        <dbReference type="ARBA" id="ARBA00022490"/>
    </source>
</evidence>
<dbReference type="PANTHER" id="PTHR10815">
    <property type="entry name" value="METHYLATED-DNA--PROTEIN-CYSTEINE METHYLTRANSFERASE"/>
    <property type="match status" value="1"/>
</dbReference>
<organism evidence="12 13">
    <name type="scientific">Pilimelia columellifera subsp. columellifera</name>
    <dbReference type="NCBI Taxonomy" id="706583"/>
    <lineage>
        <taxon>Bacteria</taxon>
        <taxon>Bacillati</taxon>
        <taxon>Actinomycetota</taxon>
        <taxon>Actinomycetes</taxon>
        <taxon>Micromonosporales</taxon>
        <taxon>Micromonosporaceae</taxon>
        <taxon>Pilimelia</taxon>
    </lineage>
</organism>
<keyword evidence="5 8" id="KW-0227">DNA damage</keyword>
<evidence type="ECO:0000256" key="6">
    <source>
        <dbReference type="ARBA" id="ARBA00023204"/>
    </source>
</evidence>
<evidence type="ECO:0000256" key="1">
    <source>
        <dbReference type="ARBA" id="ARBA00001286"/>
    </source>
</evidence>
<comment type="miscellaneous">
    <text evidence="8">This enzyme catalyzes only one turnover and therefore is not strictly catalytic. According to one definition, an enzyme is a biocatalyst that acts repeatedly and over many reaction cycles.</text>
</comment>
<dbReference type="InterPro" id="IPR023546">
    <property type="entry name" value="MGMT"/>
</dbReference>
<dbReference type="InterPro" id="IPR036217">
    <property type="entry name" value="MethylDNA_cys_MeTrfase_DNAb"/>
</dbReference>
<dbReference type="EMBL" id="BAAARY010000001">
    <property type="protein sequence ID" value="GAA2509595.1"/>
    <property type="molecule type" value="Genomic_DNA"/>
</dbReference>
<dbReference type="SUPFAM" id="SSF53155">
    <property type="entry name" value="Methylated DNA-protein cysteine methyltransferase domain"/>
    <property type="match status" value="1"/>
</dbReference>
<evidence type="ECO:0000256" key="8">
    <source>
        <dbReference type="HAMAP-Rule" id="MF_00772"/>
    </source>
</evidence>
<dbReference type="PANTHER" id="PTHR10815:SF5">
    <property type="entry name" value="METHYLATED-DNA--PROTEIN-CYSTEINE METHYLTRANSFERASE"/>
    <property type="match status" value="1"/>
</dbReference>
<keyword evidence="13" id="KW-1185">Reference proteome</keyword>
<accession>A0ABP6A2K7</accession>
<dbReference type="Proteomes" id="UP001499978">
    <property type="component" value="Unassembled WGS sequence"/>
</dbReference>
<evidence type="ECO:0000259" key="10">
    <source>
        <dbReference type="Pfam" id="PF01035"/>
    </source>
</evidence>
<feature type="domain" description="Methylated-DNA-[protein]-cysteine S-methyltransferase DNA binding" evidence="10">
    <location>
        <begin position="94"/>
        <end position="172"/>
    </location>
</feature>
<keyword evidence="2 8" id="KW-0963">Cytoplasm</keyword>
<dbReference type="Pfam" id="PF01035">
    <property type="entry name" value="DNA_binding_1"/>
    <property type="match status" value="1"/>
</dbReference>
<name>A0ABP6A2K7_9ACTN</name>
<reference evidence="13" key="1">
    <citation type="journal article" date="2019" name="Int. J. Syst. Evol. Microbiol.">
        <title>The Global Catalogue of Microorganisms (GCM) 10K type strain sequencing project: providing services to taxonomists for standard genome sequencing and annotation.</title>
        <authorList>
            <consortium name="The Broad Institute Genomics Platform"/>
            <consortium name="The Broad Institute Genome Sequencing Center for Infectious Disease"/>
            <person name="Wu L."/>
            <person name="Ma J."/>
        </authorList>
    </citation>
    <scope>NUCLEOTIDE SEQUENCE [LARGE SCALE GENOMIC DNA]</scope>
    <source>
        <strain evidence="13">JCM 3367</strain>
    </source>
</reference>
<dbReference type="Gene3D" id="3.30.160.70">
    <property type="entry name" value="Methylated DNA-protein cysteine methyltransferase domain"/>
    <property type="match status" value="1"/>
</dbReference>
<dbReference type="InterPro" id="IPR001497">
    <property type="entry name" value="MethylDNA_cys_MeTrfase_AS"/>
</dbReference>
<keyword evidence="6 8" id="KW-0234">DNA repair</keyword>
<protein>
    <recommendedName>
        <fullName evidence="8">Methylated-DNA--protein-cysteine methyltransferase</fullName>
        <ecNumber evidence="8">2.1.1.63</ecNumber>
    </recommendedName>
    <alternativeName>
        <fullName evidence="8">6-O-methylguanine-DNA methyltransferase</fullName>
        <shortName evidence="8">MGMT</shortName>
    </alternativeName>
    <alternativeName>
        <fullName evidence="8">O-6-methylguanine-DNA-alkyltransferase</fullName>
    </alternativeName>
</protein>
<keyword evidence="4 8" id="KW-0808">Transferase</keyword>
<dbReference type="CDD" id="cd06445">
    <property type="entry name" value="ATase"/>
    <property type="match status" value="1"/>
</dbReference>
<comment type="caution">
    <text evidence="12">The sequence shown here is derived from an EMBL/GenBank/DDBJ whole genome shotgun (WGS) entry which is preliminary data.</text>
</comment>
<dbReference type="EC" id="2.1.1.63" evidence="8"/>
<evidence type="ECO:0000259" key="11">
    <source>
        <dbReference type="Pfam" id="PF02870"/>
    </source>
</evidence>
<sequence>MSLTRAVLRSPVGDLTAAVVDGALTTLTFGAGRAAETGPDRCPIPGPDQDGPGVDEVAPEAHPVLAAVASQLDEYFAGRRTSFDLPLRPAGGVFERRVWSALREIPHGQTRSYGQVARQLGQPLAAQAVGAANGRNPIAVIIPCHRVIGADGSLTGYAGGLDRKRFLLDLEQPDRLF</sequence>
<comment type="subcellular location">
    <subcellularLocation>
        <location evidence="8">Cytoplasm</location>
    </subcellularLocation>
</comment>
<evidence type="ECO:0000313" key="12">
    <source>
        <dbReference type="EMBL" id="GAA2509595.1"/>
    </source>
</evidence>
<dbReference type="InterPro" id="IPR008332">
    <property type="entry name" value="MethylG_MeTrfase_N"/>
</dbReference>
<proteinExistence type="inferred from homology"/>
<evidence type="ECO:0000256" key="3">
    <source>
        <dbReference type="ARBA" id="ARBA00022603"/>
    </source>
</evidence>
<evidence type="ECO:0000256" key="5">
    <source>
        <dbReference type="ARBA" id="ARBA00022763"/>
    </source>
</evidence>
<dbReference type="InterPro" id="IPR036388">
    <property type="entry name" value="WH-like_DNA-bd_sf"/>
</dbReference>
<dbReference type="InterPro" id="IPR036631">
    <property type="entry name" value="MGMT_N_sf"/>
</dbReference>
<comment type="function">
    <text evidence="8">Involved in the cellular defense against the biological effects of O6-methylguanine (O6-MeG) and O4-methylthymine (O4-MeT) in DNA. Repairs the methylated nucleobase in DNA by stoichiometrically transferring the methyl group to a cysteine residue in the enzyme. This is a suicide reaction: the enzyme is irreversibly inactivated.</text>
</comment>
<gene>
    <name evidence="12" type="ORF">GCM10010201_00050</name>
</gene>
<evidence type="ECO:0000256" key="4">
    <source>
        <dbReference type="ARBA" id="ARBA00022679"/>
    </source>
</evidence>
<evidence type="ECO:0000256" key="7">
    <source>
        <dbReference type="ARBA" id="ARBA00049348"/>
    </source>
</evidence>
<dbReference type="HAMAP" id="MF_00772">
    <property type="entry name" value="OGT"/>
    <property type="match status" value="1"/>
</dbReference>